<evidence type="ECO:0000313" key="2">
    <source>
        <dbReference type="Proteomes" id="UP000033865"/>
    </source>
</evidence>
<organism evidence="1 2">
    <name type="scientific">Candidatus Uhrbacteria bacterium GW2011_GWC2_53_7</name>
    <dbReference type="NCBI Taxonomy" id="1618986"/>
    <lineage>
        <taxon>Bacteria</taxon>
        <taxon>Candidatus Uhriibacteriota</taxon>
    </lineage>
</organism>
<dbReference type="EMBL" id="LCRN01000029">
    <property type="protein sequence ID" value="KKW36095.1"/>
    <property type="molecule type" value="Genomic_DNA"/>
</dbReference>
<reference evidence="1 2" key="1">
    <citation type="journal article" date="2015" name="Nature">
        <title>rRNA introns, odd ribosomes, and small enigmatic genomes across a large radiation of phyla.</title>
        <authorList>
            <person name="Brown C.T."/>
            <person name="Hug L.A."/>
            <person name="Thomas B.C."/>
            <person name="Sharon I."/>
            <person name="Castelle C.J."/>
            <person name="Singh A."/>
            <person name="Wilkins M.J."/>
            <person name="Williams K.H."/>
            <person name="Banfield J.F."/>
        </authorList>
    </citation>
    <scope>NUCLEOTIDE SEQUENCE [LARGE SCALE GENOMIC DNA]</scope>
</reference>
<protein>
    <submittedName>
        <fullName evidence="1">Uncharacterized protein</fullName>
    </submittedName>
</protein>
<proteinExistence type="predicted"/>
<accession>A0A0G1XZ09</accession>
<sequence>MIAAEYRREIVRETSRQDEVSRQLARFIPSLRPPTTMRHRPVLERHFDPNTVKYPLHGRLVYAWRPNARHDNMVGLEQAQTLRELQTRLRNEARADELRMFEGVVERVRDRHNGHTPTELADFVARQKAERGESGHTSPELEAEAMHTRRLDFARTIARGEIQRVACGFAPGFLGWGEDQPEIVWRHVLAEVVGLMELDPKRDRALLEEALDSRWFEDVLRQEVASSKQAAEVEIDWREEDAEIFYLRLERPRGGNKAVECRAYRSHQRGTSPHWKRSTRCRKQWEMRPCGIR</sequence>
<comment type="caution">
    <text evidence="1">The sequence shown here is derived from an EMBL/GenBank/DDBJ whole genome shotgun (WGS) entry which is preliminary data.</text>
</comment>
<dbReference type="Proteomes" id="UP000033865">
    <property type="component" value="Unassembled WGS sequence"/>
</dbReference>
<dbReference type="AlphaFoldDB" id="A0A0G1XZ09"/>
<evidence type="ECO:0000313" key="1">
    <source>
        <dbReference type="EMBL" id="KKW36095.1"/>
    </source>
</evidence>
<gene>
    <name evidence="1" type="ORF">UY82_C0029G0002</name>
</gene>
<name>A0A0G1XZ09_9BACT</name>